<protein>
    <submittedName>
        <fullName evidence="3">Uncharacterized protein</fullName>
    </submittedName>
</protein>
<keyword evidence="2" id="KW-0472">Membrane</keyword>
<keyword evidence="2" id="KW-0812">Transmembrane</keyword>
<evidence type="ECO:0000256" key="2">
    <source>
        <dbReference type="SAM" id="Phobius"/>
    </source>
</evidence>
<gene>
    <name evidence="3" type="ORF">DOTSEDRAFT_71939</name>
</gene>
<reference evidence="3 4" key="2">
    <citation type="journal article" date="2012" name="PLoS Pathog.">
        <title>Diverse lifestyles and strategies of plant pathogenesis encoded in the genomes of eighteen Dothideomycetes fungi.</title>
        <authorList>
            <person name="Ohm R.A."/>
            <person name="Feau N."/>
            <person name="Henrissat B."/>
            <person name="Schoch C.L."/>
            <person name="Horwitz B.A."/>
            <person name="Barry K.W."/>
            <person name="Condon B.J."/>
            <person name="Copeland A.C."/>
            <person name="Dhillon B."/>
            <person name="Glaser F."/>
            <person name="Hesse C.N."/>
            <person name="Kosti I."/>
            <person name="LaButti K."/>
            <person name="Lindquist E.A."/>
            <person name="Lucas S."/>
            <person name="Salamov A.A."/>
            <person name="Bradshaw R.E."/>
            <person name="Ciuffetti L."/>
            <person name="Hamelin R.C."/>
            <person name="Kema G.H.J."/>
            <person name="Lawrence C."/>
            <person name="Scott J.A."/>
            <person name="Spatafora J.W."/>
            <person name="Turgeon B.G."/>
            <person name="de Wit P.J.G.M."/>
            <person name="Zhong S."/>
            <person name="Goodwin S.B."/>
            <person name="Grigoriev I.V."/>
        </authorList>
    </citation>
    <scope>NUCLEOTIDE SEQUENCE [LARGE SCALE GENOMIC DNA]</scope>
    <source>
        <strain evidence="4">NZE10 / CBS 128990</strain>
    </source>
</reference>
<dbReference type="EMBL" id="KB446539">
    <property type="protein sequence ID" value="EME44277.1"/>
    <property type="molecule type" value="Genomic_DNA"/>
</dbReference>
<organism evidence="3 4">
    <name type="scientific">Dothistroma septosporum (strain NZE10 / CBS 128990)</name>
    <name type="common">Red band needle blight fungus</name>
    <name type="synonym">Mycosphaerella pini</name>
    <dbReference type="NCBI Taxonomy" id="675120"/>
    <lineage>
        <taxon>Eukaryota</taxon>
        <taxon>Fungi</taxon>
        <taxon>Dikarya</taxon>
        <taxon>Ascomycota</taxon>
        <taxon>Pezizomycotina</taxon>
        <taxon>Dothideomycetes</taxon>
        <taxon>Dothideomycetidae</taxon>
        <taxon>Mycosphaerellales</taxon>
        <taxon>Mycosphaerellaceae</taxon>
        <taxon>Dothistroma</taxon>
    </lineage>
</organism>
<dbReference type="Proteomes" id="UP000016933">
    <property type="component" value="Unassembled WGS sequence"/>
</dbReference>
<evidence type="ECO:0000313" key="4">
    <source>
        <dbReference type="Proteomes" id="UP000016933"/>
    </source>
</evidence>
<proteinExistence type="predicted"/>
<dbReference type="OrthoDB" id="10573218at2759"/>
<name>N1PLA0_DOTSN</name>
<feature type="transmembrane region" description="Helical" evidence="2">
    <location>
        <begin position="42"/>
        <end position="64"/>
    </location>
</feature>
<feature type="region of interest" description="Disordered" evidence="1">
    <location>
        <begin position="92"/>
        <end position="111"/>
    </location>
</feature>
<dbReference type="HOGENOM" id="CLU_1695425_0_0_1"/>
<evidence type="ECO:0000313" key="3">
    <source>
        <dbReference type="EMBL" id="EME44277.1"/>
    </source>
</evidence>
<dbReference type="AlphaFoldDB" id="N1PLA0"/>
<evidence type="ECO:0000256" key="1">
    <source>
        <dbReference type="SAM" id="MobiDB-lite"/>
    </source>
</evidence>
<dbReference type="eggNOG" id="ENOG502TAEQ">
    <property type="taxonomic scope" value="Eukaryota"/>
</dbReference>
<accession>N1PLA0</accession>
<keyword evidence="2" id="KW-1133">Transmembrane helix</keyword>
<reference evidence="4" key="1">
    <citation type="journal article" date="2012" name="PLoS Genet.">
        <title>The genomes of the fungal plant pathogens Cladosporium fulvum and Dothistroma septosporum reveal adaptation to different hosts and lifestyles but also signatures of common ancestry.</title>
        <authorList>
            <person name="de Wit P.J.G.M."/>
            <person name="van der Burgt A."/>
            <person name="Oekmen B."/>
            <person name="Stergiopoulos I."/>
            <person name="Abd-Elsalam K.A."/>
            <person name="Aerts A.L."/>
            <person name="Bahkali A.H."/>
            <person name="Beenen H.G."/>
            <person name="Chettri P."/>
            <person name="Cox M.P."/>
            <person name="Datema E."/>
            <person name="de Vries R.P."/>
            <person name="Dhillon B."/>
            <person name="Ganley A.R."/>
            <person name="Griffiths S.A."/>
            <person name="Guo Y."/>
            <person name="Hamelin R.C."/>
            <person name="Henrissat B."/>
            <person name="Kabir M.S."/>
            <person name="Jashni M.K."/>
            <person name="Kema G."/>
            <person name="Klaubauf S."/>
            <person name="Lapidus A."/>
            <person name="Levasseur A."/>
            <person name="Lindquist E."/>
            <person name="Mehrabi R."/>
            <person name="Ohm R.A."/>
            <person name="Owen T.J."/>
            <person name="Salamov A."/>
            <person name="Schwelm A."/>
            <person name="Schijlen E."/>
            <person name="Sun H."/>
            <person name="van den Burg H.A."/>
            <person name="van Ham R.C.H.J."/>
            <person name="Zhang S."/>
            <person name="Goodwin S.B."/>
            <person name="Grigoriev I.V."/>
            <person name="Collemare J."/>
            <person name="Bradshaw R.E."/>
        </authorList>
    </citation>
    <scope>NUCLEOTIDE SEQUENCE [LARGE SCALE GENOMIC DNA]</scope>
    <source>
        <strain evidence="4">NZE10 / CBS 128990</strain>
    </source>
</reference>
<sequence length="155" mass="16697">MSTTTFSTSATIFPTTSSTTTIPLTDDTTWDFSIKETTIRNVTITLGITLGLLLICALTAIEIMRRRMQKLRHQRDGYKEKFGGPISPSLMKRSGSGYGPLPPSAGATGRTGYEPVPATVVESGRGQYQHLSLSAIESGRAELSGTEGRIPVFAR</sequence>
<keyword evidence="4" id="KW-1185">Reference proteome</keyword>